<proteinExistence type="predicted"/>
<dbReference type="Gene3D" id="3.30.420.40">
    <property type="match status" value="1"/>
</dbReference>
<accession>A0A162QF01</accession>
<dbReference type="PANTHER" id="PTHR14187:SF5">
    <property type="entry name" value="HEAT SHOCK 70 KDA PROTEIN 12A"/>
    <property type="match status" value="1"/>
</dbReference>
<organism evidence="2 3">
    <name type="scientific">Mucor lusitanicus CBS 277.49</name>
    <dbReference type="NCBI Taxonomy" id="747725"/>
    <lineage>
        <taxon>Eukaryota</taxon>
        <taxon>Fungi</taxon>
        <taxon>Fungi incertae sedis</taxon>
        <taxon>Mucoromycota</taxon>
        <taxon>Mucoromycotina</taxon>
        <taxon>Mucoromycetes</taxon>
        <taxon>Mucorales</taxon>
        <taxon>Mucorineae</taxon>
        <taxon>Mucoraceae</taxon>
        <taxon>Mucor</taxon>
    </lineage>
</organism>
<reference evidence="2 3" key="1">
    <citation type="submission" date="2015-06" db="EMBL/GenBank/DDBJ databases">
        <title>Expansion of signal transduction pathways in fungi by whole-genome duplication.</title>
        <authorList>
            <consortium name="DOE Joint Genome Institute"/>
            <person name="Corrochano L.M."/>
            <person name="Kuo A."/>
            <person name="Marcet-Houben M."/>
            <person name="Polaino S."/>
            <person name="Salamov A."/>
            <person name="Villalobos J.M."/>
            <person name="Alvarez M.I."/>
            <person name="Avalos J."/>
            <person name="Benito E.P."/>
            <person name="Benoit I."/>
            <person name="Burger G."/>
            <person name="Camino L.P."/>
            <person name="Canovas D."/>
            <person name="Cerda-Olmedo E."/>
            <person name="Cheng J.-F."/>
            <person name="Dominguez A."/>
            <person name="Elias M."/>
            <person name="Eslava A.P."/>
            <person name="Glaser F."/>
            <person name="Grimwood J."/>
            <person name="Gutierrez G."/>
            <person name="Heitman J."/>
            <person name="Henrissat B."/>
            <person name="Iturriaga E.A."/>
            <person name="Lang B.F."/>
            <person name="Lavin J.L."/>
            <person name="Lee S."/>
            <person name="Li W."/>
            <person name="Lindquist E."/>
            <person name="Lopez-Garcia S."/>
            <person name="Luque E.M."/>
            <person name="Marcos A.T."/>
            <person name="Martin J."/>
            <person name="Mccluskey K."/>
            <person name="Medina H.R."/>
            <person name="Miralles-Duran A."/>
            <person name="Miyazaki A."/>
            <person name="Munoz-Torres E."/>
            <person name="Oguiza J.A."/>
            <person name="Ohm R."/>
            <person name="Olmedo M."/>
            <person name="Orejas M."/>
            <person name="Ortiz-Castellanos L."/>
            <person name="Pisabarro A.G."/>
            <person name="Rodriguez-Romero J."/>
            <person name="Ruiz-Herrera J."/>
            <person name="Ruiz-Vazquez R."/>
            <person name="Sanz C."/>
            <person name="Schackwitz W."/>
            <person name="Schmutz J."/>
            <person name="Shahriari M."/>
            <person name="Shelest E."/>
            <person name="Silva-Franco F."/>
            <person name="Soanes D."/>
            <person name="Syed K."/>
            <person name="Tagua V.G."/>
            <person name="Talbot N.J."/>
            <person name="Thon M."/>
            <person name="De Vries R.P."/>
            <person name="Wiebenga A."/>
            <person name="Yadav J.S."/>
            <person name="Braun E.L."/>
            <person name="Baker S."/>
            <person name="Garre V."/>
            <person name="Horwitz B."/>
            <person name="Torres-Martinez S."/>
            <person name="Idnurm A."/>
            <person name="Herrera-Estrella A."/>
            <person name="Gabaldon T."/>
            <person name="Grigoriev I.V."/>
        </authorList>
    </citation>
    <scope>NUCLEOTIDE SEQUENCE [LARGE SCALE GENOMIC DNA]</scope>
    <source>
        <strain evidence="2 3">CBS 277.49</strain>
    </source>
</reference>
<dbReference type="SUPFAM" id="SSF53067">
    <property type="entry name" value="Actin-like ATPase domain"/>
    <property type="match status" value="2"/>
</dbReference>
<dbReference type="STRING" id="747725.A0A162QF01"/>
<feature type="compositionally biased region" description="Acidic residues" evidence="1">
    <location>
        <begin position="399"/>
        <end position="412"/>
    </location>
</feature>
<protein>
    <submittedName>
        <fullName evidence="2">Uncharacterized protein</fullName>
    </submittedName>
</protein>
<evidence type="ECO:0000256" key="1">
    <source>
        <dbReference type="SAM" id="MobiDB-lite"/>
    </source>
</evidence>
<comment type="caution">
    <text evidence="2">The sequence shown here is derived from an EMBL/GenBank/DDBJ whole genome shotgun (WGS) entry which is preliminary data.</text>
</comment>
<feature type="region of interest" description="Disordered" evidence="1">
    <location>
        <begin position="815"/>
        <end position="847"/>
    </location>
</feature>
<evidence type="ECO:0000313" key="2">
    <source>
        <dbReference type="EMBL" id="OAD01480.1"/>
    </source>
</evidence>
<dbReference type="EMBL" id="AMYB01000006">
    <property type="protein sequence ID" value="OAD01480.1"/>
    <property type="molecule type" value="Genomic_DNA"/>
</dbReference>
<dbReference type="OrthoDB" id="2258410at2759"/>
<dbReference type="VEuPathDB" id="FungiDB:MUCCIDRAFT_83220"/>
<feature type="compositionally biased region" description="Basic and acidic residues" evidence="1">
    <location>
        <begin position="815"/>
        <end position="828"/>
    </location>
</feature>
<dbReference type="AlphaFoldDB" id="A0A162QF01"/>
<feature type="region of interest" description="Disordered" evidence="1">
    <location>
        <begin position="343"/>
        <end position="421"/>
    </location>
</feature>
<dbReference type="Proteomes" id="UP000077051">
    <property type="component" value="Unassembled WGS sequence"/>
</dbReference>
<keyword evidence="3" id="KW-1185">Reference proteome</keyword>
<dbReference type="InterPro" id="IPR043129">
    <property type="entry name" value="ATPase_NBD"/>
</dbReference>
<sequence length="1270" mass="145391">MGSFAYEAYGCIISIDFGTTFSGSCYATIYDKETKDLNVVQNDTKYIRTADLDQNEIINIDQWNEDKGAKTPTVVVYDAHMHLSHWGKAATEHIAKTKSPHDIVLEKFKLKLPKSVSQKGAVLVSGNTEQDDEEANMRATIDFFRVVYDHIFNQIHSHNPKPETEFTKDDIRFVITVPAIWNDVERTIMRNVAVAAGLISEKDHESRLIIINESLAATLYCERETAGNKIQIGTNYIICDAGGGTVDIASFVATKALDENKSFPRCQLTADTGERCGSTYLDERMKELLMRVLFRPNDMSIYHSKEQKEDFGRHGFIDYSADERKELDIIVADLLKQFNEDEGSKYNFPAPASSEHIDPTPMDESSSDDGTQSDNESEEGHYCSDMEYYPSDEDKAGEDAEEIRDETAEDSEEIRNETAKDDSYDKNATTFKISASCVIDRIKFLPVSEARYEKDPTLKTGAMRLQVPYEMMRKLVFDPVINTTINLLEKQIDKIKEPVVATFLVGGFGRNPYLHYRIKDKFKIEQGNRIIGYRCGDLSHDNKGNLAAMRGALYYGLDGSRKPTQTDIIEDSYDGAKDASGANHDGFVADNYNLLICYDIGYDFTSCSYLDLSDNNNDDNQEFVFIDEWQPGTTEKTTRIPTAYRSASEWGVQVLNPTETQPEEFVVPTKLMSIVKGDFRRYLANLIRAMQDHVCGIIEKNGTSVNRDKIRYCITMENSYKFFFRKSEMRQVAVNAGLISKEDSTKRLLLIKREDAAAMHFEEEHFRPEGKEKKAFNSKFLQIFFRHDTCHLSLQEAIKLSAYNDKRKAILQEVQDAKKKPAENKNNEDDNTTSASESEEEPAKEPYFRNVRGVRSATLPFNFIQKLILNLKAYVDKNMQNCINCSNRKLSDEHETSYDPSSADFKKGFLAYIKTELDFSSNEHIQKISIRKEGCCEVYISVYDLLEHVFRPAIRDLVSDISRYSTQVDIINFRMDKIFLIGKLVEAKDTTYSFLERVITKSISEVLNIGNDFIITSDKIKAENHILGAQIYAKDPTTYTERVARKTYVIGIQSYTVADFKDTIKDTIKEKIKALGDIDEDSKKDKIYDLEAEFALRDKAGPALFYQPDFNPSLFVPKTPEDSTLLIARGKKVLEQDQVSGIERKFFAHENCLVYASIYVTEDYDSDETLAQNKLDKDRYQRIHQFEIYLKKDEDDPMANFKDNRLHFAVRMIPDNNEVVFEANVSSRIGRKIPEFRFRDEILVAQIYNDVDRIPKFESQREEGQQQVDK</sequence>
<name>A0A162QF01_MUCCL</name>
<gene>
    <name evidence="2" type="ORF">MUCCIDRAFT_83220</name>
</gene>
<dbReference type="PANTHER" id="PTHR14187">
    <property type="entry name" value="ALPHA KINASE/ELONGATION FACTOR 2 KINASE"/>
    <property type="match status" value="1"/>
</dbReference>
<evidence type="ECO:0000313" key="3">
    <source>
        <dbReference type="Proteomes" id="UP000077051"/>
    </source>
</evidence>